<dbReference type="InterPro" id="IPR027197">
    <property type="entry name" value="SLC43A3"/>
</dbReference>
<dbReference type="Proteomes" id="UP001158576">
    <property type="component" value="Chromosome 2"/>
</dbReference>
<organism evidence="2 3">
    <name type="scientific">Oikopleura dioica</name>
    <name type="common">Tunicate</name>
    <dbReference type="NCBI Taxonomy" id="34765"/>
    <lineage>
        <taxon>Eukaryota</taxon>
        <taxon>Metazoa</taxon>
        <taxon>Chordata</taxon>
        <taxon>Tunicata</taxon>
        <taxon>Appendicularia</taxon>
        <taxon>Copelata</taxon>
        <taxon>Oikopleuridae</taxon>
        <taxon>Oikopleura</taxon>
    </lineage>
</organism>
<feature type="transmembrane region" description="Helical" evidence="1">
    <location>
        <begin position="25"/>
        <end position="44"/>
    </location>
</feature>
<dbReference type="SUPFAM" id="SSF103473">
    <property type="entry name" value="MFS general substrate transporter"/>
    <property type="match status" value="1"/>
</dbReference>
<feature type="transmembrane region" description="Helical" evidence="1">
    <location>
        <begin position="107"/>
        <end position="128"/>
    </location>
</feature>
<dbReference type="EMBL" id="OU015567">
    <property type="protein sequence ID" value="CAG5109982.1"/>
    <property type="molecule type" value="Genomic_DNA"/>
</dbReference>
<keyword evidence="1" id="KW-1133">Transmembrane helix</keyword>
<evidence type="ECO:0000256" key="1">
    <source>
        <dbReference type="SAM" id="Phobius"/>
    </source>
</evidence>
<keyword evidence="1" id="KW-0472">Membrane</keyword>
<dbReference type="PANTHER" id="PTHR20765:SF1">
    <property type="entry name" value="EQUILIBRATIVE NUCLEOBASE TRANSPORTER 1"/>
    <property type="match status" value="1"/>
</dbReference>
<evidence type="ECO:0000313" key="2">
    <source>
        <dbReference type="EMBL" id="CAG5109982.1"/>
    </source>
</evidence>
<gene>
    <name evidence="2" type="ORF">OKIOD_LOCUS13205</name>
</gene>
<dbReference type="PROSITE" id="PS51257">
    <property type="entry name" value="PROKAR_LIPOPROTEIN"/>
    <property type="match status" value="1"/>
</dbReference>
<dbReference type="PANTHER" id="PTHR20765">
    <property type="entry name" value="SOLUTE CARRIER FAMILY 43 MEMBER 3-RELATED"/>
    <property type="match status" value="1"/>
</dbReference>
<dbReference type="InterPro" id="IPR036259">
    <property type="entry name" value="MFS_trans_sf"/>
</dbReference>
<keyword evidence="3" id="KW-1185">Reference proteome</keyword>
<feature type="transmembrane region" description="Helical" evidence="1">
    <location>
        <begin position="223"/>
        <end position="243"/>
    </location>
</feature>
<feature type="transmembrane region" description="Helical" evidence="1">
    <location>
        <begin position="51"/>
        <end position="70"/>
    </location>
</feature>
<accession>A0ABN7SXC0</accession>
<feature type="transmembrane region" description="Helical" evidence="1">
    <location>
        <begin position="76"/>
        <end position="95"/>
    </location>
</feature>
<feature type="transmembrane region" description="Helical" evidence="1">
    <location>
        <begin position="140"/>
        <end position="160"/>
    </location>
</feature>
<feature type="transmembrane region" description="Helical" evidence="1">
    <location>
        <begin position="292"/>
        <end position="311"/>
    </location>
</feature>
<reference evidence="2 3" key="1">
    <citation type="submission" date="2021-04" db="EMBL/GenBank/DDBJ databases">
        <authorList>
            <person name="Bliznina A."/>
        </authorList>
    </citation>
    <scope>NUCLEOTIDE SEQUENCE [LARGE SCALE GENOMIC DNA]</scope>
</reference>
<feature type="transmembrane region" description="Helical" evidence="1">
    <location>
        <begin position="331"/>
        <end position="350"/>
    </location>
</feature>
<protein>
    <submittedName>
        <fullName evidence="2">Oidioi.mRNA.OKI2018_I69.chr2.g4440.t1.cds</fullName>
    </submittedName>
</protein>
<name>A0ABN7SXC0_OIKDI</name>
<evidence type="ECO:0000313" key="3">
    <source>
        <dbReference type="Proteomes" id="UP001158576"/>
    </source>
</evidence>
<keyword evidence="1" id="KW-0812">Transmembrane</keyword>
<proteinExistence type="predicted"/>
<sequence length="360" mass="40554">MKEYCSLAEFDAGVYCSQASEMIGTMWTIGTIFSCSGPIFFGSLQSLIGSHWTRVIAGSLTSTGLLLMSFYQSSAYLLLIGVTFVAFPSISYIMLNSFVAPVYKSITTPLIVMIPGLINSSATSMLVAKKLHEVGLPLNSYFLILFIASSVIHVRTYFFIPSVPIPKTQDDLDKPAGIKEPPFDMMKTSIAMQLFCKRKESEIEAIEGASTEKRPPIKDHLPLMKNLVFPIYGVYYTIITFRINTIKGWMTSWIQHAYRSLDCADFSDRFTENECLQEIEKSITFLIDINGYTYFFLAVIPFFPAFLIKFFARRYPSDYHYGELRTKLQALLIQMSFVIIVTIASSIIMTHQATAPDSYG</sequence>